<comment type="caution">
    <text evidence="3">The sequence shown here is derived from an EMBL/GenBank/DDBJ whole genome shotgun (WGS) entry which is preliminary data.</text>
</comment>
<dbReference type="Proteomes" id="UP001157418">
    <property type="component" value="Unassembled WGS sequence"/>
</dbReference>
<name>A0AAU9MF18_9ASTR</name>
<reference evidence="3 4" key="1">
    <citation type="submission" date="2022-01" db="EMBL/GenBank/DDBJ databases">
        <authorList>
            <person name="Xiong W."/>
            <person name="Schranz E."/>
        </authorList>
    </citation>
    <scope>NUCLEOTIDE SEQUENCE [LARGE SCALE GENOMIC DNA]</scope>
</reference>
<evidence type="ECO:0000313" key="4">
    <source>
        <dbReference type="Proteomes" id="UP001157418"/>
    </source>
</evidence>
<evidence type="ECO:0000259" key="1">
    <source>
        <dbReference type="Pfam" id="PF00646"/>
    </source>
</evidence>
<proteinExistence type="predicted"/>
<feature type="domain" description="F-box" evidence="1">
    <location>
        <begin position="11"/>
        <end position="49"/>
    </location>
</feature>
<dbReference type="PANTHER" id="PTHR31672">
    <property type="entry name" value="BNACNNG10540D PROTEIN"/>
    <property type="match status" value="1"/>
</dbReference>
<dbReference type="NCBIfam" id="TIGR01640">
    <property type="entry name" value="F_box_assoc_1"/>
    <property type="match status" value="1"/>
</dbReference>
<dbReference type="InterPro" id="IPR017451">
    <property type="entry name" value="F-box-assoc_interact_dom"/>
</dbReference>
<dbReference type="Pfam" id="PF00646">
    <property type="entry name" value="F-box"/>
    <property type="match status" value="1"/>
</dbReference>
<accession>A0AAU9MF18</accession>
<organism evidence="3 4">
    <name type="scientific">Lactuca virosa</name>
    <dbReference type="NCBI Taxonomy" id="75947"/>
    <lineage>
        <taxon>Eukaryota</taxon>
        <taxon>Viridiplantae</taxon>
        <taxon>Streptophyta</taxon>
        <taxon>Embryophyta</taxon>
        <taxon>Tracheophyta</taxon>
        <taxon>Spermatophyta</taxon>
        <taxon>Magnoliopsida</taxon>
        <taxon>eudicotyledons</taxon>
        <taxon>Gunneridae</taxon>
        <taxon>Pentapetalae</taxon>
        <taxon>asterids</taxon>
        <taxon>campanulids</taxon>
        <taxon>Asterales</taxon>
        <taxon>Asteraceae</taxon>
        <taxon>Cichorioideae</taxon>
        <taxon>Cichorieae</taxon>
        <taxon>Lactucinae</taxon>
        <taxon>Lactuca</taxon>
    </lineage>
</organism>
<dbReference type="Pfam" id="PF07734">
    <property type="entry name" value="FBA_1"/>
    <property type="match status" value="1"/>
</dbReference>
<dbReference type="InterPro" id="IPR036047">
    <property type="entry name" value="F-box-like_dom_sf"/>
</dbReference>
<dbReference type="CDD" id="cd22157">
    <property type="entry name" value="F-box_AtFBW1-like"/>
    <property type="match status" value="1"/>
</dbReference>
<protein>
    <recommendedName>
        <fullName evidence="5">F-box domain-containing protein</fullName>
    </recommendedName>
</protein>
<evidence type="ECO:0000313" key="3">
    <source>
        <dbReference type="EMBL" id="CAH1425676.1"/>
    </source>
</evidence>
<dbReference type="InterPro" id="IPR050796">
    <property type="entry name" value="SCF_F-box_component"/>
</dbReference>
<dbReference type="PANTHER" id="PTHR31672:SF13">
    <property type="entry name" value="F-BOX PROTEIN CPR30-LIKE"/>
    <property type="match status" value="1"/>
</dbReference>
<dbReference type="EMBL" id="CAKMRJ010002223">
    <property type="protein sequence ID" value="CAH1425676.1"/>
    <property type="molecule type" value="Genomic_DNA"/>
</dbReference>
<evidence type="ECO:0000259" key="2">
    <source>
        <dbReference type="Pfam" id="PF07734"/>
    </source>
</evidence>
<dbReference type="InterPro" id="IPR006527">
    <property type="entry name" value="F-box-assoc_dom_typ1"/>
</dbReference>
<dbReference type="AlphaFoldDB" id="A0AAU9MF18"/>
<gene>
    <name evidence="3" type="ORF">LVIROSA_LOCUS12803</name>
</gene>
<sequence length="384" mass="44659">MAEVEPMSTELPPDILFTNILPRVPAKSVLPFRCVSKQWHSFLRTPGFLQMHQLHLNSNQNGQIHKFLFLPSARPWEYLTIDCETPKDGFTARRPFPFKVGVGKKIFIITSLNGMVCVGINKPWPNETEYSDIILWNPVTGDHKTLSKPGCPHPYKTYLDQYELFYSSSEDDYKLVWLTLGINVYIFSLKSDSWRKVEESTPNAAVSYHHLIMSSVMLNENVHFLRKFFDEFEGGGEKINDQRTDFMGFMVLRGYIHFCVAIINSTGEYDTIELWRMSSTHAQYWGRLTTKTQQYLSSYDADDNQELRWLLRNGHDLLHWMRNGNWLMYSRGGEYVYALDTKKHTKDIMCSISYAFRPSPGGKYMEPLVSPNLYMNLALVFFLT</sequence>
<dbReference type="InterPro" id="IPR001810">
    <property type="entry name" value="F-box_dom"/>
</dbReference>
<evidence type="ECO:0008006" key="5">
    <source>
        <dbReference type="Google" id="ProtNLM"/>
    </source>
</evidence>
<keyword evidence="4" id="KW-1185">Reference proteome</keyword>
<feature type="domain" description="F-box associated beta-propeller type 1" evidence="2">
    <location>
        <begin position="130"/>
        <end position="226"/>
    </location>
</feature>
<dbReference type="SUPFAM" id="SSF81383">
    <property type="entry name" value="F-box domain"/>
    <property type="match status" value="1"/>
</dbReference>